<keyword evidence="1" id="KW-1133">Transmembrane helix</keyword>
<evidence type="ECO:0000256" key="1">
    <source>
        <dbReference type="SAM" id="Phobius"/>
    </source>
</evidence>
<keyword evidence="1" id="KW-0812">Transmembrane</keyword>
<name>A0A6J5M9K1_9CAUD</name>
<protein>
    <submittedName>
        <fullName evidence="2">Uncharacterized protein</fullName>
    </submittedName>
</protein>
<feature type="transmembrane region" description="Helical" evidence="1">
    <location>
        <begin position="31"/>
        <end position="48"/>
    </location>
</feature>
<evidence type="ECO:0000313" key="2">
    <source>
        <dbReference type="EMBL" id="CAB4142377.1"/>
    </source>
</evidence>
<sequence length="50" mass="5507">MTRIRKLTEVIVSSAFVFGMTIVGFRIEEPVLGLIAAGLVALYFKADFSK</sequence>
<gene>
    <name evidence="2" type="ORF">UFOVP437_8</name>
</gene>
<proteinExistence type="predicted"/>
<accession>A0A6J5M9K1</accession>
<reference evidence="2" key="1">
    <citation type="submission" date="2020-04" db="EMBL/GenBank/DDBJ databases">
        <authorList>
            <person name="Chiriac C."/>
            <person name="Salcher M."/>
            <person name="Ghai R."/>
            <person name="Kavagutti S V."/>
        </authorList>
    </citation>
    <scope>NUCLEOTIDE SEQUENCE</scope>
</reference>
<dbReference type="EMBL" id="LR796417">
    <property type="protein sequence ID" value="CAB4142377.1"/>
    <property type="molecule type" value="Genomic_DNA"/>
</dbReference>
<organism evidence="2">
    <name type="scientific">uncultured Caudovirales phage</name>
    <dbReference type="NCBI Taxonomy" id="2100421"/>
    <lineage>
        <taxon>Viruses</taxon>
        <taxon>Duplodnaviria</taxon>
        <taxon>Heunggongvirae</taxon>
        <taxon>Uroviricota</taxon>
        <taxon>Caudoviricetes</taxon>
        <taxon>Peduoviridae</taxon>
        <taxon>Maltschvirus</taxon>
        <taxon>Maltschvirus maltsch</taxon>
    </lineage>
</organism>
<keyword evidence="1" id="KW-0472">Membrane</keyword>